<comment type="function">
    <text evidence="1">Putative pheromone receptor.</text>
</comment>
<keyword evidence="4 13" id="KW-1003">Cell membrane</keyword>
<dbReference type="OMA" id="NSTRIWH"/>
<keyword evidence="6 13" id="KW-0812">Transmembrane</keyword>
<feature type="transmembrane region" description="Helical" evidence="13">
    <location>
        <begin position="187"/>
        <end position="208"/>
    </location>
</feature>
<reference evidence="16" key="1">
    <citation type="submission" date="2018-12" db="EMBL/GenBank/DDBJ databases">
        <authorList>
            <person name="Yazar S."/>
        </authorList>
    </citation>
    <scope>NUCLEOTIDE SEQUENCE [LARGE SCALE GENOMIC DNA]</scope>
</reference>
<dbReference type="SUPFAM" id="SSF81321">
    <property type="entry name" value="Family A G protein-coupled receptor-like"/>
    <property type="match status" value="1"/>
</dbReference>
<keyword evidence="16" id="KW-1185">Reference proteome</keyword>
<dbReference type="GO" id="GO:0005886">
    <property type="term" value="C:plasma membrane"/>
    <property type="evidence" value="ECO:0007669"/>
    <property type="project" value="UniProtKB-SubCell"/>
</dbReference>
<dbReference type="GO" id="GO:0016503">
    <property type="term" value="F:pheromone receptor activity"/>
    <property type="evidence" value="ECO:0007669"/>
    <property type="project" value="InterPro"/>
</dbReference>
<organism evidence="15 16">
    <name type="scientific">Vombatus ursinus</name>
    <name type="common">Common wombat</name>
    <dbReference type="NCBI Taxonomy" id="29139"/>
    <lineage>
        <taxon>Eukaryota</taxon>
        <taxon>Metazoa</taxon>
        <taxon>Chordata</taxon>
        <taxon>Craniata</taxon>
        <taxon>Vertebrata</taxon>
        <taxon>Euteleostomi</taxon>
        <taxon>Mammalia</taxon>
        <taxon>Metatheria</taxon>
        <taxon>Diprotodontia</taxon>
        <taxon>Vombatidae</taxon>
        <taxon>Vombatus</taxon>
    </lineage>
</organism>
<comment type="similarity">
    <text evidence="3 13">Belongs to the G-protein coupled receptor 1 family.</text>
</comment>
<dbReference type="GO" id="GO:0007606">
    <property type="term" value="P:sensory perception of chemical stimulus"/>
    <property type="evidence" value="ECO:0007669"/>
    <property type="project" value="UniProtKB-ARBA"/>
</dbReference>
<feature type="transmembrane region" description="Helical" evidence="13">
    <location>
        <begin position="238"/>
        <end position="261"/>
    </location>
</feature>
<feature type="domain" description="G-protein coupled receptors family 1 profile" evidence="14">
    <location>
        <begin position="24"/>
        <end position="286"/>
    </location>
</feature>
<evidence type="ECO:0000256" key="8">
    <source>
        <dbReference type="ARBA" id="ARBA00023040"/>
    </source>
</evidence>
<dbReference type="Gene3D" id="1.20.1070.10">
    <property type="entry name" value="Rhodopsin 7-helix transmembrane proteins"/>
    <property type="match status" value="1"/>
</dbReference>
<dbReference type="GO" id="GO:0019236">
    <property type="term" value="P:response to pheromone"/>
    <property type="evidence" value="ECO:0007669"/>
    <property type="project" value="UniProtKB-KW"/>
</dbReference>
<dbReference type="Ensembl" id="ENSVURT00010006634.1">
    <property type="protein sequence ID" value="ENSVURP00010005869.1"/>
    <property type="gene ID" value="ENSVURG00010004543.1"/>
</dbReference>
<keyword evidence="11" id="KW-0325">Glycoprotein</keyword>
<dbReference type="Pfam" id="PF03402">
    <property type="entry name" value="V1R"/>
    <property type="match status" value="1"/>
</dbReference>
<proteinExistence type="inferred from homology"/>
<keyword evidence="7 13" id="KW-1133">Transmembrane helix</keyword>
<keyword evidence="8 13" id="KW-0297">G-protein coupled receptor</keyword>
<evidence type="ECO:0000256" key="13">
    <source>
        <dbReference type="RuleBase" id="RU364061"/>
    </source>
</evidence>
<keyword evidence="9 13" id="KW-0472">Membrane</keyword>
<reference evidence="15" key="3">
    <citation type="submission" date="2025-09" db="UniProtKB">
        <authorList>
            <consortium name="Ensembl"/>
        </authorList>
    </citation>
    <scope>IDENTIFICATION</scope>
</reference>
<accession>A0A4X2K1K5</accession>
<evidence type="ECO:0000256" key="6">
    <source>
        <dbReference type="ARBA" id="ARBA00022692"/>
    </source>
</evidence>
<feature type="transmembrane region" description="Helical" evidence="13">
    <location>
        <begin position="12"/>
        <end position="32"/>
    </location>
</feature>
<evidence type="ECO:0000256" key="12">
    <source>
        <dbReference type="ARBA" id="ARBA00023224"/>
    </source>
</evidence>
<evidence type="ECO:0000256" key="9">
    <source>
        <dbReference type="ARBA" id="ARBA00023136"/>
    </source>
</evidence>
<reference evidence="15" key="2">
    <citation type="submission" date="2025-08" db="UniProtKB">
        <authorList>
            <consortium name="Ensembl"/>
        </authorList>
    </citation>
    <scope>IDENTIFICATION</scope>
</reference>
<sequence length="312" mass="35193">MPLDWESSFPFIFFLSQTGVGALGNSFILVLYTITFFTGHRLRPIDLIITHLAFVNDLVLLSKGIPYTMSAFGLINFMNDLICKFVIYFHRVARSLCLCTTCLLSSVQAITISSGSSRGVQFKTQVPKYISLFILFCWTFQLLTNYILLETISNPKISKNVTKIIDFGFSSFNPSFISSLYLSMISLPDVVCLGIMVLTSGSMVITLYRHHQRIQNIHSTSFSSRTSPETRATDIQTILLLVIMFVSFYSLNSILVGYMHFVKAHSWLEFLHLSGCLLSACSPFVLIISDSQVSKYCLALWGRFNFHPSIPL</sequence>
<evidence type="ECO:0000256" key="11">
    <source>
        <dbReference type="ARBA" id="ARBA00023180"/>
    </source>
</evidence>
<evidence type="ECO:0000256" key="7">
    <source>
        <dbReference type="ARBA" id="ARBA00022989"/>
    </source>
</evidence>
<comment type="subcellular location">
    <subcellularLocation>
        <location evidence="2 13">Cell membrane</location>
        <topology evidence="2 13">Multi-pass membrane protein</topology>
    </subcellularLocation>
</comment>
<dbReference type="AlphaFoldDB" id="A0A4X2K1K5"/>
<protein>
    <recommendedName>
        <fullName evidence="13">Vomeronasal type-1 receptor</fullName>
    </recommendedName>
</protein>
<dbReference type="GeneTree" id="ENSGT00960000186612"/>
<dbReference type="PROSITE" id="PS50262">
    <property type="entry name" value="G_PROTEIN_RECEP_F1_2"/>
    <property type="match status" value="1"/>
</dbReference>
<feature type="transmembrane region" description="Helical" evidence="13">
    <location>
        <begin position="267"/>
        <end position="288"/>
    </location>
</feature>
<dbReference type="FunFam" id="1.20.1070.10:FF:000033">
    <property type="entry name" value="Vomeronasal type-1 receptor"/>
    <property type="match status" value="1"/>
</dbReference>
<keyword evidence="5 13" id="KW-0589">Pheromone response</keyword>
<dbReference type="PANTHER" id="PTHR24062">
    <property type="entry name" value="VOMERONASAL TYPE-1 RECEPTOR"/>
    <property type="match status" value="1"/>
</dbReference>
<dbReference type="Proteomes" id="UP000314987">
    <property type="component" value="Unassembled WGS sequence"/>
</dbReference>
<evidence type="ECO:0000256" key="10">
    <source>
        <dbReference type="ARBA" id="ARBA00023170"/>
    </source>
</evidence>
<keyword evidence="12 13" id="KW-0807">Transducer</keyword>
<name>A0A4X2K1K5_VOMUR</name>
<evidence type="ECO:0000256" key="2">
    <source>
        <dbReference type="ARBA" id="ARBA00004651"/>
    </source>
</evidence>
<evidence type="ECO:0000256" key="3">
    <source>
        <dbReference type="ARBA" id="ARBA00010663"/>
    </source>
</evidence>
<feature type="transmembrane region" description="Helical" evidence="13">
    <location>
        <begin position="129"/>
        <end position="149"/>
    </location>
</feature>
<dbReference type="PRINTS" id="PR01534">
    <property type="entry name" value="VOMERONASL1R"/>
</dbReference>
<evidence type="ECO:0000313" key="16">
    <source>
        <dbReference type="Proteomes" id="UP000314987"/>
    </source>
</evidence>
<evidence type="ECO:0000313" key="15">
    <source>
        <dbReference type="Ensembl" id="ENSVURP00010005869.1"/>
    </source>
</evidence>
<evidence type="ECO:0000256" key="5">
    <source>
        <dbReference type="ARBA" id="ARBA00022507"/>
    </source>
</evidence>
<evidence type="ECO:0000256" key="4">
    <source>
        <dbReference type="ARBA" id="ARBA00022475"/>
    </source>
</evidence>
<dbReference type="InterPro" id="IPR017452">
    <property type="entry name" value="GPCR_Rhodpsn_7TM"/>
</dbReference>
<evidence type="ECO:0000259" key="14">
    <source>
        <dbReference type="PROSITE" id="PS50262"/>
    </source>
</evidence>
<dbReference type="InterPro" id="IPR004072">
    <property type="entry name" value="Vmron_rcpt_1"/>
</dbReference>
<keyword evidence="10 13" id="KW-0675">Receptor</keyword>
<evidence type="ECO:0000256" key="1">
    <source>
        <dbReference type="ARBA" id="ARBA00003878"/>
    </source>
</evidence>